<dbReference type="SUPFAM" id="SSF52540">
    <property type="entry name" value="P-loop containing nucleoside triphosphate hydrolases"/>
    <property type="match status" value="1"/>
</dbReference>
<protein>
    <submittedName>
        <fullName evidence="8">Sigma-54-dependent Fis family transcriptional regulator</fullName>
    </submittedName>
</protein>
<evidence type="ECO:0000256" key="5">
    <source>
        <dbReference type="PROSITE-ProRule" id="PRU00169"/>
    </source>
</evidence>
<dbReference type="Proteomes" id="UP000261003">
    <property type="component" value="Unassembled WGS sequence"/>
</dbReference>
<dbReference type="InterPro" id="IPR001789">
    <property type="entry name" value="Sig_transdc_resp-reg_receiver"/>
</dbReference>
<dbReference type="Gene3D" id="1.10.8.60">
    <property type="match status" value="1"/>
</dbReference>
<evidence type="ECO:0000313" key="8">
    <source>
        <dbReference type="EMBL" id="RGM43580.1"/>
    </source>
</evidence>
<dbReference type="AlphaFoldDB" id="A0A3E4WNJ6"/>
<dbReference type="PANTHER" id="PTHR32071:SF14">
    <property type="entry name" value="TRANSCRIPTIONAL REGULATORY PROTEIN RTCR"/>
    <property type="match status" value="1"/>
</dbReference>
<dbReference type="CDD" id="cd00009">
    <property type="entry name" value="AAA"/>
    <property type="match status" value="1"/>
</dbReference>
<evidence type="ECO:0000259" key="7">
    <source>
        <dbReference type="PROSITE" id="PS50110"/>
    </source>
</evidence>
<feature type="domain" description="Response regulatory" evidence="7">
    <location>
        <begin position="2"/>
        <end position="117"/>
    </location>
</feature>
<dbReference type="Gene3D" id="3.40.50.2300">
    <property type="match status" value="1"/>
</dbReference>
<dbReference type="PROSITE" id="PS50045">
    <property type="entry name" value="SIGMA54_INTERACT_4"/>
    <property type="match status" value="1"/>
</dbReference>
<evidence type="ECO:0000259" key="6">
    <source>
        <dbReference type="PROSITE" id="PS50045"/>
    </source>
</evidence>
<evidence type="ECO:0000256" key="2">
    <source>
        <dbReference type="ARBA" id="ARBA00022840"/>
    </source>
</evidence>
<dbReference type="GO" id="GO:0005524">
    <property type="term" value="F:ATP binding"/>
    <property type="evidence" value="ECO:0007669"/>
    <property type="project" value="UniProtKB-KW"/>
</dbReference>
<dbReference type="EMBL" id="QSTG01000018">
    <property type="protein sequence ID" value="RGM43580.1"/>
    <property type="molecule type" value="Genomic_DNA"/>
</dbReference>
<proteinExistence type="predicted"/>
<evidence type="ECO:0000256" key="1">
    <source>
        <dbReference type="ARBA" id="ARBA00022741"/>
    </source>
</evidence>
<dbReference type="SUPFAM" id="SSF52172">
    <property type="entry name" value="CheY-like"/>
    <property type="match status" value="1"/>
</dbReference>
<dbReference type="Pfam" id="PF00158">
    <property type="entry name" value="Sigma54_activat"/>
    <property type="match status" value="1"/>
</dbReference>
<name>A0A3E4WNJ6_PHOVU</name>
<dbReference type="Pfam" id="PF25601">
    <property type="entry name" value="AAA_lid_14"/>
    <property type="match status" value="1"/>
</dbReference>
<gene>
    <name evidence="8" type="ORF">DXC16_11905</name>
</gene>
<evidence type="ECO:0000313" key="9">
    <source>
        <dbReference type="Proteomes" id="UP000261003"/>
    </source>
</evidence>
<comment type="caution">
    <text evidence="8">The sequence shown here is derived from an EMBL/GenBank/DDBJ whole genome shotgun (WGS) entry which is preliminary data.</text>
</comment>
<dbReference type="GO" id="GO:0043565">
    <property type="term" value="F:sequence-specific DNA binding"/>
    <property type="evidence" value="ECO:0007669"/>
    <property type="project" value="InterPro"/>
</dbReference>
<dbReference type="SMART" id="SM00382">
    <property type="entry name" value="AAA"/>
    <property type="match status" value="1"/>
</dbReference>
<dbReference type="InterPro" id="IPR025943">
    <property type="entry name" value="Sigma_54_int_dom_ATP-bd_2"/>
</dbReference>
<keyword evidence="3" id="KW-0805">Transcription regulation</keyword>
<dbReference type="SUPFAM" id="SSF46689">
    <property type="entry name" value="Homeodomain-like"/>
    <property type="match status" value="1"/>
</dbReference>
<dbReference type="Pfam" id="PF02954">
    <property type="entry name" value="HTH_8"/>
    <property type="match status" value="1"/>
</dbReference>
<keyword evidence="4" id="KW-0804">Transcription</keyword>
<organism evidence="8 9">
    <name type="scientific">Phocaeicola vulgatus</name>
    <name type="common">Bacteroides vulgatus</name>
    <dbReference type="NCBI Taxonomy" id="821"/>
    <lineage>
        <taxon>Bacteria</taxon>
        <taxon>Pseudomonadati</taxon>
        <taxon>Bacteroidota</taxon>
        <taxon>Bacteroidia</taxon>
        <taxon>Bacteroidales</taxon>
        <taxon>Bacteroidaceae</taxon>
        <taxon>Phocaeicola</taxon>
    </lineage>
</organism>
<dbReference type="Pfam" id="PF00072">
    <property type="entry name" value="Response_reg"/>
    <property type="match status" value="1"/>
</dbReference>
<dbReference type="CDD" id="cd00156">
    <property type="entry name" value="REC"/>
    <property type="match status" value="1"/>
</dbReference>
<dbReference type="SMART" id="SM00448">
    <property type="entry name" value="REC"/>
    <property type="match status" value="1"/>
</dbReference>
<evidence type="ECO:0000256" key="4">
    <source>
        <dbReference type="ARBA" id="ARBA00023163"/>
    </source>
</evidence>
<dbReference type="InterPro" id="IPR011006">
    <property type="entry name" value="CheY-like_superfamily"/>
</dbReference>
<reference evidence="8 9" key="1">
    <citation type="submission" date="2018-08" db="EMBL/GenBank/DDBJ databases">
        <title>A genome reference for cultivated species of the human gut microbiota.</title>
        <authorList>
            <person name="Zou Y."/>
            <person name="Xue W."/>
            <person name="Luo G."/>
        </authorList>
    </citation>
    <scope>NUCLEOTIDE SEQUENCE [LARGE SCALE GENOMIC DNA]</scope>
    <source>
        <strain evidence="8 9">OM08-13BH</strain>
    </source>
</reference>
<accession>A0A3E4WNJ6</accession>
<evidence type="ECO:0000256" key="3">
    <source>
        <dbReference type="ARBA" id="ARBA00023015"/>
    </source>
</evidence>
<sequence length="435" mass="49427">MKVYVIEDNPVYNDYVCNLLKKEGFDTMQAYHLSTARKLLAKAEDDDIVLADLRLLDGESIDLLRWMRANGKRQPFIVMTDYAEVHTAVESMKLGSSDYIPKRLVEDKLVPLVRSLHKMQEKKKHSQVPIFTRQGKAYQEIKRRVRLVAPTRLSVLILGENGTGKEHIAQHIHAQSKLSDKPFVPVDCGSLSPTLAQSAFFGHRKGAFTGADNDKTGYFEEADGGTLFLDEVGNLSLETQQMLLRAIQERRYRPIGAKEDKTANVRIVVATNEDLQKAVADKRFREDLFYRLKEYTITVPPLRDCQEDILSLAEFFRETANKELGRNIKGFTVTARNALLTYPWPGNVRELKQTIQTAVLQAQNDTITVDDLEIGSEQTTFPTSFTLRNDEEDKERILRALKQAKGNKKLAAKMLGIGRSTLYNKLDEYGLNEEN</sequence>
<keyword evidence="2" id="KW-0067">ATP-binding</keyword>
<feature type="modified residue" description="4-aspartylphosphate" evidence="5">
    <location>
        <position position="52"/>
    </location>
</feature>
<dbReference type="GO" id="GO:0000160">
    <property type="term" value="P:phosphorelay signal transduction system"/>
    <property type="evidence" value="ECO:0007669"/>
    <property type="project" value="InterPro"/>
</dbReference>
<dbReference type="InterPro" id="IPR009057">
    <property type="entry name" value="Homeodomain-like_sf"/>
</dbReference>
<dbReference type="RefSeq" id="WP_106624784.1">
    <property type="nucleotide sequence ID" value="NZ_QSTG01000018.1"/>
</dbReference>
<dbReference type="InterPro" id="IPR058031">
    <property type="entry name" value="AAA_lid_NorR"/>
</dbReference>
<dbReference type="FunFam" id="3.40.50.300:FF:000006">
    <property type="entry name" value="DNA-binding transcriptional regulator NtrC"/>
    <property type="match status" value="1"/>
</dbReference>
<keyword evidence="5" id="KW-0597">Phosphoprotein</keyword>
<keyword evidence="1" id="KW-0547">Nucleotide-binding</keyword>
<dbReference type="InterPro" id="IPR002078">
    <property type="entry name" value="Sigma_54_int"/>
</dbReference>
<dbReference type="Gene3D" id="1.10.10.60">
    <property type="entry name" value="Homeodomain-like"/>
    <property type="match status" value="1"/>
</dbReference>
<dbReference type="PROSITE" id="PS00676">
    <property type="entry name" value="SIGMA54_INTERACT_2"/>
    <property type="match status" value="1"/>
</dbReference>
<dbReference type="InterPro" id="IPR002197">
    <property type="entry name" value="HTH_Fis"/>
</dbReference>
<dbReference type="PANTHER" id="PTHR32071">
    <property type="entry name" value="TRANSCRIPTIONAL REGULATORY PROTEIN"/>
    <property type="match status" value="1"/>
</dbReference>
<dbReference type="PROSITE" id="PS50110">
    <property type="entry name" value="RESPONSE_REGULATORY"/>
    <property type="match status" value="1"/>
</dbReference>
<dbReference type="GO" id="GO:0006355">
    <property type="term" value="P:regulation of DNA-templated transcription"/>
    <property type="evidence" value="ECO:0007669"/>
    <property type="project" value="InterPro"/>
</dbReference>
<feature type="domain" description="Sigma-54 factor interaction" evidence="6">
    <location>
        <begin position="131"/>
        <end position="360"/>
    </location>
</feature>
<dbReference type="InterPro" id="IPR027417">
    <property type="entry name" value="P-loop_NTPase"/>
</dbReference>
<dbReference type="PRINTS" id="PR01590">
    <property type="entry name" value="HTHFIS"/>
</dbReference>
<dbReference type="InterPro" id="IPR003593">
    <property type="entry name" value="AAA+_ATPase"/>
</dbReference>
<dbReference type="Gene3D" id="3.40.50.300">
    <property type="entry name" value="P-loop containing nucleotide triphosphate hydrolases"/>
    <property type="match status" value="1"/>
</dbReference>